<dbReference type="GO" id="GO:0005815">
    <property type="term" value="C:microtubule organizing center"/>
    <property type="evidence" value="ECO:0007669"/>
    <property type="project" value="TreeGrafter"/>
</dbReference>
<comment type="similarity">
    <text evidence="2">Belongs to the CLUAP1 family.</text>
</comment>
<evidence type="ECO:0000256" key="4">
    <source>
        <dbReference type="ARBA" id="ARBA00023054"/>
    </source>
</evidence>
<organism evidence="8 9">
    <name type="scientific">Diacronema lutheri</name>
    <name type="common">Unicellular marine alga</name>
    <name type="synonym">Monochrysis lutheri</name>
    <dbReference type="NCBI Taxonomy" id="2081491"/>
    <lineage>
        <taxon>Eukaryota</taxon>
        <taxon>Haptista</taxon>
        <taxon>Haptophyta</taxon>
        <taxon>Pavlovophyceae</taxon>
        <taxon>Pavlovales</taxon>
        <taxon>Pavlovaceae</taxon>
        <taxon>Diacronema</taxon>
    </lineage>
</organism>
<evidence type="ECO:0000256" key="5">
    <source>
        <dbReference type="ARBA" id="ARBA00023069"/>
    </source>
</evidence>
<keyword evidence="6" id="KW-0966">Cell projection</keyword>
<feature type="compositionally biased region" description="Low complexity" evidence="7">
    <location>
        <begin position="331"/>
        <end position="343"/>
    </location>
</feature>
<dbReference type="GO" id="GO:0030992">
    <property type="term" value="C:intraciliary transport particle B"/>
    <property type="evidence" value="ECO:0007669"/>
    <property type="project" value="TreeGrafter"/>
</dbReference>
<keyword evidence="4" id="KW-0175">Coiled coil</keyword>
<dbReference type="OMA" id="RKVYGNM"/>
<name>A0A8J5XHB8_DIALT</name>
<keyword evidence="3" id="KW-0970">Cilium biogenesis/degradation</keyword>
<evidence type="ECO:0000313" key="9">
    <source>
        <dbReference type="Proteomes" id="UP000751190"/>
    </source>
</evidence>
<protein>
    <recommendedName>
        <fullName evidence="10">Clusterin-associated protein 1</fullName>
    </recommendedName>
</protein>
<dbReference type="OrthoDB" id="438545at2759"/>
<dbReference type="PANTHER" id="PTHR21547:SF0">
    <property type="entry name" value="CLUSTERIN-ASSOCIATED PROTEIN 1"/>
    <property type="match status" value="1"/>
</dbReference>
<feature type="compositionally biased region" description="Low complexity" evidence="7">
    <location>
        <begin position="363"/>
        <end position="377"/>
    </location>
</feature>
<dbReference type="EMBL" id="JAGTXO010000029">
    <property type="protein sequence ID" value="KAG8461012.1"/>
    <property type="molecule type" value="Genomic_DNA"/>
</dbReference>
<evidence type="ECO:0000256" key="7">
    <source>
        <dbReference type="SAM" id="MobiDB-lite"/>
    </source>
</evidence>
<evidence type="ECO:0000256" key="3">
    <source>
        <dbReference type="ARBA" id="ARBA00022794"/>
    </source>
</evidence>
<sequence>MSHRELRNLTEMLRALGYPHLVSMQSFRTPNFELVADILHWLVERYDSSISIDDSIETEADRVHFLKETAQAMMLKGRIKLNLKNLYSANGFAVKELLKVAAVLHDAHRGAADADAAGGGGGGDDELAVPDAVGTAKFADLKTTRALAADIVRHGAKLHELLALHPENRELHAKALSRSFELPDVQRRLAAQAETMASQVEEMDRMLANVSKDEAALRAKIDKRKAELERHEKRLSSLATVRPAFLDEYEKLEGALVVQYDAYLSNWRNMQFLEAELDAVHAAELEGLEAHERQMRAMQRVLREEELRLMRGQAQIDEQAIDEALMMEARGNGPSAGNSRSSSRGGGGAPQRPTKRPGGAGMRRGSADGAGMRRGSADAGGRGGNVGQAGGAGAVVGSMNPAEDDDDDDDDDGEDDEDEDDDTADGRRGAHGMGDDDEDGLIDDDDEDDEDEDEDEDGDEDGEGDDAGSDDQF</sequence>
<feature type="compositionally biased region" description="Acidic residues" evidence="7">
    <location>
        <begin position="402"/>
        <end position="423"/>
    </location>
</feature>
<comment type="subcellular location">
    <subcellularLocation>
        <location evidence="1">Cell projection</location>
        <location evidence="1">Cilium</location>
    </subcellularLocation>
</comment>
<accession>A0A8J5XHB8</accession>
<dbReference type="GO" id="GO:0060271">
    <property type="term" value="P:cilium assembly"/>
    <property type="evidence" value="ECO:0007669"/>
    <property type="project" value="TreeGrafter"/>
</dbReference>
<dbReference type="PANTHER" id="PTHR21547">
    <property type="entry name" value="CLUSTERIN ASSOCIATED PROTEIN 1"/>
    <property type="match status" value="1"/>
</dbReference>
<evidence type="ECO:0000256" key="2">
    <source>
        <dbReference type="ARBA" id="ARBA00008340"/>
    </source>
</evidence>
<keyword evidence="5" id="KW-0969">Cilium</keyword>
<dbReference type="Proteomes" id="UP000751190">
    <property type="component" value="Unassembled WGS sequence"/>
</dbReference>
<dbReference type="GO" id="GO:0005929">
    <property type="term" value="C:cilium"/>
    <property type="evidence" value="ECO:0007669"/>
    <property type="project" value="UniProtKB-SubCell"/>
</dbReference>
<dbReference type="AlphaFoldDB" id="A0A8J5XHB8"/>
<keyword evidence="9" id="KW-1185">Reference proteome</keyword>
<dbReference type="InterPro" id="IPR019366">
    <property type="entry name" value="Clusterin-associated_protein-1"/>
</dbReference>
<evidence type="ECO:0008006" key="10">
    <source>
        <dbReference type="Google" id="ProtNLM"/>
    </source>
</evidence>
<dbReference type="Pfam" id="PF10234">
    <property type="entry name" value="Cluap1"/>
    <property type="match status" value="1"/>
</dbReference>
<reference evidence="8" key="1">
    <citation type="submission" date="2021-05" db="EMBL/GenBank/DDBJ databases">
        <title>The genome of the haptophyte Pavlova lutheri (Diacronema luteri, Pavlovales) - a model for lipid biosynthesis in eukaryotic algae.</title>
        <authorList>
            <person name="Hulatt C.J."/>
            <person name="Posewitz M.C."/>
        </authorList>
    </citation>
    <scope>NUCLEOTIDE SEQUENCE</scope>
    <source>
        <strain evidence="8">NIVA-4/92</strain>
    </source>
</reference>
<proteinExistence type="inferred from homology"/>
<feature type="region of interest" description="Disordered" evidence="7">
    <location>
        <begin position="329"/>
        <end position="473"/>
    </location>
</feature>
<evidence type="ECO:0000313" key="8">
    <source>
        <dbReference type="EMBL" id="KAG8461012.1"/>
    </source>
</evidence>
<comment type="caution">
    <text evidence="8">The sequence shown here is derived from an EMBL/GenBank/DDBJ whole genome shotgun (WGS) entry which is preliminary data.</text>
</comment>
<feature type="compositionally biased region" description="Gly residues" evidence="7">
    <location>
        <begin position="378"/>
        <end position="394"/>
    </location>
</feature>
<evidence type="ECO:0000256" key="6">
    <source>
        <dbReference type="ARBA" id="ARBA00023273"/>
    </source>
</evidence>
<evidence type="ECO:0000256" key="1">
    <source>
        <dbReference type="ARBA" id="ARBA00004138"/>
    </source>
</evidence>
<gene>
    <name evidence="8" type="ORF">KFE25_010763</name>
</gene>
<feature type="compositionally biased region" description="Acidic residues" evidence="7">
    <location>
        <begin position="435"/>
        <end position="473"/>
    </location>
</feature>